<dbReference type="eggNOG" id="ENOG502RB1I">
    <property type="taxonomic scope" value="Eukaryota"/>
</dbReference>
<dbReference type="InParanoid" id="I1BGL6"/>
<dbReference type="OrthoDB" id="10257471at2759"/>
<protein>
    <submittedName>
        <fullName evidence="1">Uncharacterized protein</fullName>
    </submittedName>
</protein>
<name>I1BGL6_RHIO9</name>
<dbReference type="OMA" id="WPGAGKR"/>
<dbReference type="EMBL" id="CH476732">
    <property type="protein sequence ID" value="EIE75346.1"/>
    <property type="molecule type" value="Genomic_DNA"/>
</dbReference>
<dbReference type="RefSeq" id="XP_067510742.1">
    <property type="nucleotide sequence ID" value="XM_067654641.1"/>
</dbReference>
<gene>
    <name evidence="1" type="ORF">RO3G_00050</name>
</gene>
<sequence length="427" mass="48877">MIVDREKRVRSVRKDNKTSTVMKKIPYNVDKENETDPVYTRRSFPKKTMTITTASKSNELAKYQSTRSSDEDLFLTNDTPIFRLPQESLTTIANVCKNKHLSILCRNGRGSFHLSHVESLTITSPFLQEENITSIPNLSRLINVPSVSPFEHLNKIRLADLYIEDISKIVKTFNQIKTLICDNIRREDNRVTVHLSMFSHLIKLEELQLHFHKPCNLGGASTPFFNRPSSISPIFPASLKALHLLNIYDFEESVMRARDAGRSEWEQPVRPIHYLGNAEEDLLIKYKMITSRICLQSLSLNRCSALTANIWRTCMIPCTQELEYLSLTGRKRDVSREPPEDDPFAFLDLEGLENASRKLELEKALTEFFGGLRQIKEISLDDFICSKGLVSGIEKLAVPYKINGESGVSINSYMNKTLFNVKLTFQH</sequence>
<evidence type="ECO:0000313" key="2">
    <source>
        <dbReference type="Proteomes" id="UP000009138"/>
    </source>
</evidence>
<reference evidence="1 2" key="1">
    <citation type="journal article" date="2009" name="PLoS Genet.">
        <title>Genomic analysis of the basal lineage fungus Rhizopus oryzae reveals a whole-genome duplication.</title>
        <authorList>
            <person name="Ma L.-J."/>
            <person name="Ibrahim A.S."/>
            <person name="Skory C."/>
            <person name="Grabherr M.G."/>
            <person name="Burger G."/>
            <person name="Butler M."/>
            <person name="Elias M."/>
            <person name="Idnurm A."/>
            <person name="Lang B.F."/>
            <person name="Sone T."/>
            <person name="Abe A."/>
            <person name="Calvo S.E."/>
            <person name="Corrochano L.M."/>
            <person name="Engels R."/>
            <person name="Fu J."/>
            <person name="Hansberg W."/>
            <person name="Kim J.-M."/>
            <person name="Kodira C.D."/>
            <person name="Koehrsen M.J."/>
            <person name="Liu B."/>
            <person name="Miranda-Saavedra D."/>
            <person name="O'Leary S."/>
            <person name="Ortiz-Castellanos L."/>
            <person name="Poulter R."/>
            <person name="Rodriguez-Romero J."/>
            <person name="Ruiz-Herrera J."/>
            <person name="Shen Y.-Q."/>
            <person name="Zeng Q."/>
            <person name="Galagan J."/>
            <person name="Birren B.W."/>
            <person name="Cuomo C.A."/>
            <person name="Wickes B.L."/>
        </authorList>
    </citation>
    <scope>NUCLEOTIDE SEQUENCE [LARGE SCALE GENOMIC DNA]</scope>
    <source>
        <strain evidence="2">RA 99-880 / ATCC MYA-4621 / FGSC 9543 / NRRL 43880</strain>
    </source>
</reference>
<dbReference type="VEuPathDB" id="FungiDB:RO3G_00050"/>
<evidence type="ECO:0000313" key="1">
    <source>
        <dbReference type="EMBL" id="EIE75346.1"/>
    </source>
</evidence>
<keyword evidence="2" id="KW-1185">Reference proteome</keyword>
<organism evidence="1 2">
    <name type="scientific">Rhizopus delemar (strain RA 99-880 / ATCC MYA-4621 / FGSC 9543 / NRRL 43880)</name>
    <name type="common">Mucormycosis agent</name>
    <name type="synonym">Rhizopus arrhizus var. delemar</name>
    <dbReference type="NCBI Taxonomy" id="246409"/>
    <lineage>
        <taxon>Eukaryota</taxon>
        <taxon>Fungi</taxon>
        <taxon>Fungi incertae sedis</taxon>
        <taxon>Mucoromycota</taxon>
        <taxon>Mucoromycotina</taxon>
        <taxon>Mucoromycetes</taxon>
        <taxon>Mucorales</taxon>
        <taxon>Mucorineae</taxon>
        <taxon>Rhizopodaceae</taxon>
        <taxon>Rhizopus</taxon>
    </lineage>
</organism>
<proteinExistence type="predicted"/>
<dbReference type="Proteomes" id="UP000009138">
    <property type="component" value="Unassembled WGS sequence"/>
</dbReference>
<accession>I1BGL6</accession>
<dbReference type="GeneID" id="93607022"/>
<dbReference type="AlphaFoldDB" id="I1BGL6"/>